<evidence type="ECO:0000256" key="3">
    <source>
        <dbReference type="ARBA" id="ARBA00022912"/>
    </source>
</evidence>
<keyword evidence="3" id="KW-0904">Protein phosphatase</keyword>
<feature type="domain" description="Tyrosine-protein phosphatase" evidence="4">
    <location>
        <begin position="45"/>
        <end position="186"/>
    </location>
</feature>
<sequence>MTKTASNQTDINKQIMKKLTTRAELHITRAESPEGLKLILSPPFNAVDKITDNVYLTGAGGMTRENIVGLRISCIINATYEVPNHDVKGLECIRVPIDDTPDDDISPYLEEVADKLNEVVSKNRRAIVYCVAGISRSSALVLAYLVKYQKLTLKEAFIHCRKCRELSQPNVGFFKSLVSLVDNSEDICSFLQYLCCPPIHVIPRLISTVAFCPPLTATYDFVYDNQRQKYLLTLNEDALTMNGNFLYRNRQVFLRRLHTFDAFFVETRRGNRVACLFRHAKYNTKLTIIYSHNNAVDLGYSAGIVWRLSRRVGANVIAYDYTGYGLSSGHPYEEHLYADIDSVMSSLMYLYDIQPEDVIL</sequence>
<dbReference type="InterPro" id="IPR020422">
    <property type="entry name" value="TYR_PHOSPHATASE_DUAL_dom"/>
</dbReference>
<evidence type="ECO:0000259" key="4">
    <source>
        <dbReference type="PROSITE" id="PS50054"/>
    </source>
</evidence>
<dbReference type="PROSITE" id="PS50054">
    <property type="entry name" value="TYR_PHOSPHATASE_DUAL"/>
    <property type="match status" value="1"/>
</dbReference>
<name>A0A7R9LQM2_9ACAR</name>
<dbReference type="Pfam" id="PF00782">
    <property type="entry name" value="DSPc"/>
    <property type="match status" value="1"/>
</dbReference>
<dbReference type="InterPro" id="IPR052103">
    <property type="entry name" value="Dual_spec_Phospatases"/>
</dbReference>
<dbReference type="InterPro" id="IPR000387">
    <property type="entry name" value="Tyr_Pase_dom"/>
</dbReference>
<keyword evidence="7" id="KW-1185">Reference proteome</keyword>
<dbReference type="Gene3D" id="3.40.50.1820">
    <property type="entry name" value="alpha/beta hydrolase"/>
    <property type="match status" value="1"/>
</dbReference>
<dbReference type="Proteomes" id="UP000759131">
    <property type="component" value="Unassembled WGS sequence"/>
</dbReference>
<evidence type="ECO:0008006" key="8">
    <source>
        <dbReference type="Google" id="ProtNLM"/>
    </source>
</evidence>
<proteinExistence type="inferred from homology"/>
<evidence type="ECO:0000259" key="5">
    <source>
        <dbReference type="PROSITE" id="PS50056"/>
    </source>
</evidence>
<dbReference type="InterPro" id="IPR029021">
    <property type="entry name" value="Prot-tyrosine_phosphatase-like"/>
</dbReference>
<dbReference type="PANTHER" id="PTHR45961:SF6">
    <property type="entry name" value="IP21249P"/>
    <property type="match status" value="1"/>
</dbReference>
<dbReference type="EMBL" id="OC886945">
    <property type="protein sequence ID" value="CAD7644773.1"/>
    <property type="molecule type" value="Genomic_DNA"/>
</dbReference>
<accession>A0A7R9LQM2</accession>
<comment type="similarity">
    <text evidence="1">Belongs to the protein-tyrosine phosphatase family. Non-receptor class dual specificity subfamily.</text>
</comment>
<dbReference type="PROSITE" id="PS50056">
    <property type="entry name" value="TYR_PHOSPHATASE_2"/>
    <property type="match status" value="1"/>
</dbReference>
<organism evidence="6">
    <name type="scientific">Medioppia subpectinata</name>
    <dbReference type="NCBI Taxonomy" id="1979941"/>
    <lineage>
        <taxon>Eukaryota</taxon>
        <taxon>Metazoa</taxon>
        <taxon>Ecdysozoa</taxon>
        <taxon>Arthropoda</taxon>
        <taxon>Chelicerata</taxon>
        <taxon>Arachnida</taxon>
        <taxon>Acari</taxon>
        <taxon>Acariformes</taxon>
        <taxon>Sarcoptiformes</taxon>
        <taxon>Oribatida</taxon>
        <taxon>Brachypylina</taxon>
        <taxon>Oppioidea</taxon>
        <taxon>Oppiidae</taxon>
        <taxon>Medioppia</taxon>
    </lineage>
</organism>
<dbReference type="PANTHER" id="PTHR45961">
    <property type="entry name" value="IP21249P"/>
    <property type="match status" value="1"/>
</dbReference>
<dbReference type="OrthoDB" id="285418at2759"/>
<dbReference type="GO" id="GO:0005737">
    <property type="term" value="C:cytoplasm"/>
    <property type="evidence" value="ECO:0007669"/>
    <property type="project" value="TreeGrafter"/>
</dbReference>
<feature type="domain" description="Tyrosine specific protein phosphatases" evidence="5">
    <location>
        <begin position="106"/>
        <end position="164"/>
    </location>
</feature>
<evidence type="ECO:0000256" key="1">
    <source>
        <dbReference type="ARBA" id="ARBA00008601"/>
    </source>
</evidence>
<evidence type="ECO:0000313" key="6">
    <source>
        <dbReference type="EMBL" id="CAD7644773.1"/>
    </source>
</evidence>
<evidence type="ECO:0000313" key="7">
    <source>
        <dbReference type="Proteomes" id="UP000759131"/>
    </source>
</evidence>
<dbReference type="Gene3D" id="3.90.190.10">
    <property type="entry name" value="Protein tyrosine phosphatase superfamily"/>
    <property type="match status" value="1"/>
</dbReference>
<dbReference type="SMART" id="SM00195">
    <property type="entry name" value="DSPc"/>
    <property type="match status" value="1"/>
</dbReference>
<dbReference type="AlphaFoldDB" id="A0A7R9LQM2"/>
<keyword evidence="2" id="KW-0378">Hydrolase</keyword>
<dbReference type="InterPro" id="IPR029058">
    <property type="entry name" value="AB_hydrolase_fold"/>
</dbReference>
<dbReference type="InterPro" id="IPR000340">
    <property type="entry name" value="Dual-sp_phosphatase_cat-dom"/>
</dbReference>
<reference evidence="6" key="1">
    <citation type="submission" date="2020-11" db="EMBL/GenBank/DDBJ databases">
        <authorList>
            <person name="Tran Van P."/>
        </authorList>
    </citation>
    <scope>NUCLEOTIDE SEQUENCE</scope>
</reference>
<evidence type="ECO:0000256" key="2">
    <source>
        <dbReference type="ARBA" id="ARBA00022801"/>
    </source>
</evidence>
<dbReference type="SUPFAM" id="SSF53474">
    <property type="entry name" value="alpha/beta-Hydrolases"/>
    <property type="match status" value="1"/>
</dbReference>
<gene>
    <name evidence="6" type="ORF">OSB1V03_LOCUS20204</name>
</gene>
<dbReference type="SUPFAM" id="SSF52799">
    <property type="entry name" value="(Phosphotyrosine protein) phosphatases II"/>
    <property type="match status" value="1"/>
</dbReference>
<dbReference type="GO" id="GO:0004721">
    <property type="term" value="F:phosphoprotein phosphatase activity"/>
    <property type="evidence" value="ECO:0007669"/>
    <property type="project" value="UniProtKB-KW"/>
</dbReference>
<feature type="non-terminal residue" evidence="6">
    <location>
        <position position="360"/>
    </location>
</feature>
<dbReference type="EMBL" id="CAJPIZ010032370">
    <property type="protein sequence ID" value="CAG2120257.1"/>
    <property type="molecule type" value="Genomic_DNA"/>
</dbReference>
<protein>
    <recommendedName>
        <fullName evidence="8">Protein-tyrosine-phosphatase</fullName>
    </recommendedName>
</protein>